<dbReference type="RefSeq" id="WP_086335459.1">
    <property type="nucleotide sequence ID" value="NZ_NGMS01000003.1"/>
</dbReference>
<gene>
    <name evidence="3" type="ORF">A5802_002844</name>
</gene>
<protein>
    <recommendedName>
        <fullName evidence="5">Cell wall protein</fullName>
    </recommendedName>
</protein>
<keyword evidence="1" id="KW-1133">Transmembrane helix</keyword>
<evidence type="ECO:0000313" key="3">
    <source>
        <dbReference type="EMBL" id="OTP24934.1"/>
    </source>
</evidence>
<dbReference type="EMBL" id="NGMS01000003">
    <property type="protein sequence ID" value="OTP24934.1"/>
    <property type="molecule type" value="Genomic_DNA"/>
</dbReference>
<evidence type="ECO:0008006" key="5">
    <source>
        <dbReference type="Google" id="ProtNLM"/>
    </source>
</evidence>
<dbReference type="Proteomes" id="UP000195024">
    <property type="component" value="Unassembled WGS sequence"/>
</dbReference>
<accession>A0A242KUM0</accession>
<evidence type="ECO:0000313" key="4">
    <source>
        <dbReference type="Proteomes" id="UP000195024"/>
    </source>
</evidence>
<proteinExistence type="predicted"/>
<sequence length="110" mass="12199">MFKSKQKWMTCLVLLLLLLSSNATVGRADTQSYGSYGETGFYGKYEYMTPPSSGHLTEDEKNVLLIAPDEQIKIPAAGDSSNVLMYVLTVITMLASLILYRKLSLNKKIA</sequence>
<evidence type="ECO:0000256" key="1">
    <source>
        <dbReference type="SAM" id="Phobius"/>
    </source>
</evidence>
<keyword evidence="1" id="KW-0472">Membrane</keyword>
<feature type="transmembrane region" description="Helical" evidence="1">
    <location>
        <begin position="83"/>
        <end position="100"/>
    </location>
</feature>
<name>A0A242KUM0_ENTMU</name>
<dbReference type="AlphaFoldDB" id="A0A242KUM0"/>
<comment type="caution">
    <text evidence="3">The sequence shown here is derived from an EMBL/GenBank/DDBJ whole genome shotgun (WGS) entry which is preliminary data.</text>
</comment>
<reference evidence="3 4" key="1">
    <citation type="submission" date="2017-05" db="EMBL/GenBank/DDBJ databases">
        <title>The Genome Sequence of Enterococcus mundtii 6B1_DIV0119.</title>
        <authorList>
            <consortium name="The Broad Institute Genomics Platform"/>
            <consortium name="The Broad Institute Genomic Center for Infectious Diseases"/>
            <person name="Earl A."/>
            <person name="Manson A."/>
            <person name="Schwartman J."/>
            <person name="Gilmore M."/>
            <person name="Abouelleil A."/>
            <person name="Cao P."/>
            <person name="Chapman S."/>
            <person name="Cusick C."/>
            <person name="Shea T."/>
            <person name="Young S."/>
            <person name="Neafsey D."/>
            <person name="Nusbaum C."/>
            <person name="Birren B."/>
        </authorList>
    </citation>
    <scope>NUCLEOTIDE SEQUENCE [LARGE SCALE GENOMIC DNA]</scope>
    <source>
        <strain evidence="3 4">6B1_DIV0119</strain>
    </source>
</reference>
<keyword evidence="1" id="KW-0812">Transmembrane</keyword>
<feature type="signal peptide" evidence="2">
    <location>
        <begin position="1"/>
        <end position="25"/>
    </location>
</feature>
<keyword evidence="2" id="KW-0732">Signal</keyword>
<organism evidence="3 4">
    <name type="scientific">Enterococcus mundtii</name>
    <dbReference type="NCBI Taxonomy" id="53346"/>
    <lineage>
        <taxon>Bacteria</taxon>
        <taxon>Bacillati</taxon>
        <taxon>Bacillota</taxon>
        <taxon>Bacilli</taxon>
        <taxon>Lactobacillales</taxon>
        <taxon>Enterococcaceae</taxon>
        <taxon>Enterococcus</taxon>
    </lineage>
</organism>
<evidence type="ECO:0000256" key="2">
    <source>
        <dbReference type="SAM" id="SignalP"/>
    </source>
</evidence>
<feature type="chain" id="PRO_5038358198" description="Cell wall protein" evidence="2">
    <location>
        <begin position="26"/>
        <end position="110"/>
    </location>
</feature>